<sequence length="284" mass="30840">MSKKKQSVVISIRLDDAALKAVDLLVSSGLETNRSRAVSHFVNAGILSSEQLLKKAQVIADDVHQLRNEMVEAVKINNIEKVMELIHTDADLVNASNSKGETAVLMAAYYRSNEIKELLLSNGAELNIYEAAAVGNTARVKELLELSPEWRAAWSADGFTPLGLAAHFGNEETVKLLLAYGADINARSKDGNLNNMAIHAAIAGNFEHIVKMLIDHGADVNARCEGAWREGFNALHVAAFFGRESIIKLLLQHSADKTAKTFSGETPYDLAITRGHPESAALLK</sequence>
<evidence type="ECO:0000313" key="5">
    <source>
        <dbReference type="Proteomes" id="UP000252415"/>
    </source>
</evidence>
<dbReference type="SUPFAM" id="SSF48403">
    <property type="entry name" value="Ankyrin repeat"/>
    <property type="match status" value="1"/>
</dbReference>
<dbReference type="Gene3D" id="1.25.40.20">
    <property type="entry name" value="Ankyrin repeat-containing domain"/>
    <property type="match status" value="2"/>
</dbReference>
<keyword evidence="5" id="KW-1185">Reference proteome</keyword>
<evidence type="ECO:0000313" key="4">
    <source>
        <dbReference type="EMBL" id="RCW51774.1"/>
    </source>
</evidence>
<dbReference type="InterPro" id="IPR002110">
    <property type="entry name" value="Ankyrin_rpt"/>
</dbReference>
<keyword evidence="1" id="KW-0677">Repeat</keyword>
<dbReference type="Proteomes" id="UP000252415">
    <property type="component" value="Unassembled WGS sequence"/>
</dbReference>
<keyword evidence="2 3" id="KW-0040">ANK repeat</keyword>
<gene>
    <name evidence="4" type="ORF">DFP97_101116</name>
</gene>
<name>A0A368WDJ3_9BACL</name>
<accession>A0A368WDJ3</accession>
<reference evidence="4 5" key="1">
    <citation type="submission" date="2018-07" db="EMBL/GenBank/DDBJ databases">
        <title>Genomic Encyclopedia of Type Strains, Phase III (KMG-III): the genomes of soil and plant-associated and newly described type strains.</title>
        <authorList>
            <person name="Whitman W."/>
        </authorList>
    </citation>
    <scope>NUCLEOTIDE SEQUENCE [LARGE SCALE GENOMIC DNA]</scope>
    <source>
        <strain evidence="4 5">CECT 7506</strain>
    </source>
</reference>
<dbReference type="AlphaFoldDB" id="A0A368WDJ3"/>
<dbReference type="SMART" id="SM00248">
    <property type="entry name" value="ANK"/>
    <property type="match status" value="5"/>
</dbReference>
<proteinExistence type="predicted"/>
<feature type="repeat" description="ANK" evidence="3">
    <location>
        <begin position="157"/>
        <end position="189"/>
    </location>
</feature>
<evidence type="ECO:0000256" key="2">
    <source>
        <dbReference type="ARBA" id="ARBA00023043"/>
    </source>
</evidence>
<dbReference type="PRINTS" id="PR01415">
    <property type="entry name" value="ANKYRIN"/>
</dbReference>
<dbReference type="PROSITE" id="PS50297">
    <property type="entry name" value="ANK_REP_REGION"/>
    <property type="match status" value="4"/>
</dbReference>
<dbReference type="PANTHER" id="PTHR24198">
    <property type="entry name" value="ANKYRIN REPEAT AND PROTEIN KINASE DOMAIN-CONTAINING PROTEIN"/>
    <property type="match status" value="1"/>
</dbReference>
<comment type="caution">
    <text evidence="4">The sequence shown here is derived from an EMBL/GenBank/DDBJ whole genome shotgun (WGS) entry which is preliminary data.</text>
</comment>
<dbReference type="Pfam" id="PF12796">
    <property type="entry name" value="Ank_2"/>
    <property type="match status" value="1"/>
</dbReference>
<feature type="repeat" description="ANK" evidence="3">
    <location>
        <begin position="193"/>
        <end position="225"/>
    </location>
</feature>
<dbReference type="Pfam" id="PF00023">
    <property type="entry name" value="Ank"/>
    <property type="match status" value="1"/>
</dbReference>
<dbReference type="EMBL" id="QPJD01000001">
    <property type="protein sequence ID" value="RCW51774.1"/>
    <property type="molecule type" value="Genomic_DNA"/>
</dbReference>
<organism evidence="4 5">
    <name type="scientific">Paenibacillus prosopidis</name>
    <dbReference type="NCBI Taxonomy" id="630520"/>
    <lineage>
        <taxon>Bacteria</taxon>
        <taxon>Bacillati</taxon>
        <taxon>Bacillota</taxon>
        <taxon>Bacilli</taxon>
        <taxon>Bacillales</taxon>
        <taxon>Paenibacillaceae</taxon>
        <taxon>Paenibacillus</taxon>
    </lineage>
</organism>
<protein>
    <submittedName>
        <fullName evidence="4">Ankyrin repeat protein</fullName>
    </submittedName>
</protein>
<dbReference type="InterPro" id="IPR036770">
    <property type="entry name" value="Ankyrin_rpt-contain_sf"/>
</dbReference>
<evidence type="ECO:0000256" key="1">
    <source>
        <dbReference type="ARBA" id="ARBA00022737"/>
    </source>
</evidence>
<feature type="repeat" description="ANK" evidence="3">
    <location>
        <begin position="230"/>
        <end position="262"/>
    </location>
</feature>
<evidence type="ECO:0000256" key="3">
    <source>
        <dbReference type="PROSITE-ProRule" id="PRU00023"/>
    </source>
</evidence>
<dbReference type="PROSITE" id="PS50088">
    <property type="entry name" value="ANK_REPEAT"/>
    <property type="match status" value="4"/>
</dbReference>
<dbReference type="PANTHER" id="PTHR24198:SF165">
    <property type="entry name" value="ANKYRIN REPEAT-CONTAINING PROTEIN-RELATED"/>
    <property type="match status" value="1"/>
</dbReference>
<feature type="repeat" description="ANK" evidence="3">
    <location>
        <begin position="99"/>
        <end position="131"/>
    </location>
</feature>